<gene>
    <name evidence="2" type="ORF">IAC18_08280</name>
</gene>
<evidence type="ECO:0000313" key="2">
    <source>
        <dbReference type="EMBL" id="HIS67549.1"/>
    </source>
</evidence>
<dbReference type="EMBL" id="DVJK01000235">
    <property type="protein sequence ID" value="HIS67549.1"/>
    <property type="molecule type" value="Genomic_DNA"/>
</dbReference>
<feature type="transmembrane region" description="Helical" evidence="1">
    <location>
        <begin position="12"/>
        <end position="36"/>
    </location>
</feature>
<keyword evidence="1" id="KW-1133">Transmembrane helix</keyword>
<evidence type="ECO:0000313" key="3">
    <source>
        <dbReference type="Proteomes" id="UP000824001"/>
    </source>
</evidence>
<proteinExistence type="predicted"/>
<protein>
    <recommendedName>
        <fullName evidence="4">Glycosyltransferase RgtA/B/C/D-like domain-containing protein</fullName>
    </recommendedName>
</protein>
<sequence length="463" mass="47526">MSQGGKLHNPAEGALAGLSALAAAIMAASAALYVLLDSPAHGALLVFAGLALAAGLCALARLASRADARALGCAVFFAALALRLAALAALPMEPESDFLLLYDAACRFAAGDKAAFAGEYFALWGYQIPFALYEALVVRLGGGAAALGALNTLWGALIAALVFGLARRFAGEGPAAAAGLMYACWPAALLLTPVLTNQFVSLAFILMGVFLASAGGLKRSALGGAALALGNLMRPEAALALLGLAAALVVRLAGRRGEWKRALSDFAALLAGYIALTALFTAAARASGIAPNGLGNAAPEWKFVLGLDTATRGEYDAGMEYILEIADPAARRAAALEAIRASLEGAGGPGGLIAFFAEKTAAFWGAYEESWLGLESGAAYFLRRCDRAFFIAAALLAVPGCACLRASAEENAARGALLACFAAYLVIETQSRYRCFAAPLLLILAAAGIKRLLSYGQGRRKRV</sequence>
<reference evidence="2" key="2">
    <citation type="journal article" date="2021" name="PeerJ">
        <title>Extensive microbial diversity within the chicken gut microbiome revealed by metagenomics and culture.</title>
        <authorList>
            <person name="Gilroy R."/>
            <person name="Ravi A."/>
            <person name="Getino M."/>
            <person name="Pursley I."/>
            <person name="Horton D.L."/>
            <person name="Alikhan N.F."/>
            <person name="Baker D."/>
            <person name="Gharbi K."/>
            <person name="Hall N."/>
            <person name="Watson M."/>
            <person name="Adriaenssens E.M."/>
            <person name="Foster-Nyarko E."/>
            <person name="Jarju S."/>
            <person name="Secka A."/>
            <person name="Antonio M."/>
            <person name="Oren A."/>
            <person name="Chaudhuri R.R."/>
            <person name="La Ragione R."/>
            <person name="Hildebrand F."/>
            <person name="Pallen M.J."/>
        </authorList>
    </citation>
    <scope>NUCLEOTIDE SEQUENCE</scope>
    <source>
        <strain evidence="2">ChiHjej10B9-9673</strain>
    </source>
</reference>
<feature type="transmembrane region" description="Helical" evidence="1">
    <location>
        <begin position="175"/>
        <end position="193"/>
    </location>
</feature>
<feature type="transmembrane region" description="Helical" evidence="1">
    <location>
        <begin position="199"/>
        <end position="217"/>
    </location>
</feature>
<evidence type="ECO:0008006" key="4">
    <source>
        <dbReference type="Google" id="ProtNLM"/>
    </source>
</evidence>
<dbReference type="Proteomes" id="UP000824001">
    <property type="component" value="Unassembled WGS sequence"/>
</dbReference>
<feature type="transmembrane region" description="Helical" evidence="1">
    <location>
        <begin position="42"/>
        <end position="63"/>
    </location>
</feature>
<keyword evidence="1" id="KW-0472">Membrane</keyword>
<name>A0A9D1FEY0_9FIRM</name>
<comment type="caution">
    <text evidence="2">The sequence shown here is derived from an EMBL/GenBank/DDBJ whole genome shotgun (WGS) entry which is preliminary data.</text>
</comment>
<reference evidence="2" key="1">
    <citation type="submission" date="2020-10" db="EMBL/GenBank/DDBJ databases">
        <authorList>
            <person name="Gilroy R."/>
        </authorList>
    </citation>
    <scope>NUCLEOTIDE SEQUENCE</scope>
    <source>
        <strain evidence="2">ChiHjej10B9-9673</strain>
    </source>
</reference>
<accession>A0A9D1FEY0</accession>
<keyword evidence="1" id="KW-0812">Transmembrane</keyword>
<feature type="transmembrane region" description="Helical" evidence="1">
    <location>
        <begin position="237"/>
        <end position="254"/>
    </location>
</feature>
<dbReference type="AlphaFoldDB" id="A0A9D1FEY0"/>
<feature type="transmembrane region" description="Helical" evidence="1">
    <location>
        <begin position="140"/>
        <end position="163"/>
    </location>
</feature>
<organism evidence="2 3">
    <name type="scientific">Candidatus Scatomorpha merdipullorum</name>
    <dbReference type="NCBI Taxonomy" id="2840927"/>
    <lineage>
        <taxon>Bacteria</taxon>
        <taxon>Bacillati</taxon>
        <taxon>Bacillota</taxon>
        <taxon>Clostridia</taxon>
        <taxon>Eubacteriales</taxon>
        <taxon>Candidatus Scatomorpha</taxon>
    </lineage>
</organism>
<evidence type="ECO:0000256" key="1">
    <source>
        <dbReference type="SAM" id="Phobius"/>
    </source>
</evidence>
<feature type="transmembrane region" description="Helical" evidence="1">
    <location>
        <begin position="266"/>
        <end position="284"/>
    </location>
</feature>
<feature type="transmembrane region" description="Helical" evidence="1">
    <location>
        <begin position="70"/>
        <end position="90"/>
    </location>
</feature>